<comment type="caution">
    <text evidence="2">The sequence shown here is derived from an EMBL/GenBank/DDBJ whole genome shotgun (WGS) entry which is preliminary data.</text>
</comment>
<dbReference type="VEuPathDB" id="GiardiaDB:GL50803_2118"/>
<evidence type="ECO:0000313" key="3">
    <source>
        <dbReference type="Proteomes" id="UP000001548"/>
    </source>
</evidence>
<accession>D3KI64</accession>
<evidence type="ECO:0000256" key="1">
    <source>
        <dbReference type="SAM" id="MobiDB-lite"/>
    </source>
</evidence>
<dbReference type="AlphaFoldDB" id="D3KI64"/>
<dbReference type="HOGENOM" id="CLU_2008281_0_0_1"/>
<dbReference type="EMBL" id="AACB03000001">
    <property type="protein sequence ID" value="KAE8306029.1"/>
    <property type="molecule type" value="Genomic_DNA"/>
</dbReference>
<reference evidence="2 3" key="1">
    <citation type="journal article" date="2007" name="Science">
        <title>Genomic minimalism in the early diverging intestinal parasite Giardia lamblia.</title>
        <authorList>
            <person name="Morrison H.G."/>
            <person name="McArthur A.G."/>
            <person name="Gillin F.D."/>
            <person name="Aley S.B."/>
            <person name="Adam R.D."/>
            <person name="Olsen G.J."/>
            <person name="Best A.A."/>
            <person name="Cande W.Z."/>
            <person name="Chen F."/>
            <person name="Cipriano M.J."/>
            <person name="Davids B.J."/>
            <person name="Dawson S.C."/>
            <person name="Elmendorf H.G."/>
            <person name="Hehl A.B."/>
            <person name="Holder M.E."/>
            <person name="Huse S.M."/>
            <person name="Kim U.U."/>
            <person name="Lasek-Nesselquist E."/>
            <person name="Manning G."/>
            <person name="Nigam A."/>
            <person name="Nixon J.E."/>
            <person name="Palm D."/>
            <person name="Passamaneck N.E."/>
            <person name="Prabhu A."/>
            <person name="Reich C.I."/>
            <person name="Reiner D.S."/>
            <person name="Samuelson J."/>
            <person name="Svard S.G."/>
            <person name="Sogin M.L."/>
        </authorList>
    </citation>
    <scope>NUCLEOTIDE SEQUENCE [LARGE SCALE GENOMIC DNA]</scope>
    <source>
        <strain evidence="2 3">WB C6</strain>
    </source>
</reference>
<protein>
    <submittedName>
        <fullName evidence="2">Uncharacterized protein</fullName>
    </submittedName>
</protein>
<feature type="region of interest" description="Disordered" evidence="1">
    <location>
        <begin position="57"/>
        <end position="78"/>
    </location>
</feature>
<keyword evidence="3" id="KW-1185">Reference proteome</keyword>
<organism evidence="2 3">
    <name type="scientific">Giardia intestinalis (strain ATCC 50803 / WB clone C6)</name>
    <name type="common">Giardia lamblia</name>
    <dbReference type="NCBI Taxonomy" id="184922"/>
    <lineage>
        <taxon>Eukaryota</taxon>
        <taxon>Metamonada</taxon>
        <taxon>Diplomonadida</taxon>
        <taxon>Hexamitidae</taxon>
        <taxon>Giardiinae</taxon>
        <taxon>Giardia</taxon>
    </lineage>
</organism>
<proteinExistence type="predicted"/>
<sequence>MDKKELDALLDALFPETMADDTSVTVMPSRLSYDSKAGLGYAVKQTEGDKKIMETFRRLDGSERRSAASGNSEPHRLLGHSGIAYTKASNSLPSVSREPESRSKLTIKPRTESFFDKILKKVKR</sequence>
<dbReference type="Proteomes" id="UP000001548">
    <property type="component" value="Unassembled WGS sequence"/>
</dbReference>
<evidence type="ECO:0000313" key="2">
    <source>
        <dbReference type="EMBL" id="KAE8306029.1"/>
    </source>
</evidence>
<gene>
    <name evidence="2" type="ORF">GL50803_002118</name>
</gene>
<name>D3KI64_GIAIC</name>
<dbReference type="OMA" id="MHSELPY"/>
<feature type="compositionally biased region" description="Basic and acidic residues" evidence="1">
    <location>
        <begin position="57"/>
        <end position="66"/>
    </location>
</feature>